<evidence type="ECO:0000313" key="3">
    <source>
        <dbReference type="Proteomes" id="UP001274830"/>
    </source>
</evidence>
<organism evidence="2 3">
    <name type="scientific">Recurvomyces mirabilis</name>
    <dbReference type="NCBI Taxonomy" id="574656"/>
    <lineage>
        <taxon>Eukaryota</taxon>
        <taxon>Fungi</taxon>
        <taxon>Dikarya</taxon>
        <taxon>Ascomycota</taxon>
        <taxon>Pezizomycotina</taxon>
        <taxon>Dothideomycetes</taxon>
        <taxon>Dothideomycetidae</taxon>
        <taxon>Mycosphaerellales</taxon>
        <taxon>Teratosphaeriaceae</taxon>
        <taxon>Recurvomyces</taxon>
    </lineage>
</organism>
<dbReference type="EMBL" id="JAUTXT010000013">
    <property type="protein sequence ID" value="KAK3675650.1"/>
    <property type="molecule type" value="Genomic_DNA"/>
</dbReference>
<keyword evidence="3" id="KW-1185">Reference proteome</keyword>
<dbReference type="PANTHER" id="PTHR24148">
    <property type="entry name" value="ANKYRIN REPEAT DOMAIN-CONTAINING PROTEIN 39 HOMOLOG-RELATED"/>
    <property type="match status" value="1"/>
</dbReference>
<dbReference type="InterPro" id="IPR010730">
    <property type="entry name" value="HET"/>
</dbReference>
<dbReference type="Proteomes" id="UP001274830">
    <property type="component" value="Unassembled WGS sequence"/>
</dbReference>
<feature type="domain" description="Heterokaryon incompatibility" evidence="1">
    <location>
        <begin position="56"/>
        <end position="290"/>
    </location>
</feature>
<dbReference type="InterPro" id="IPR052895">
    <property type="entry name" value="HetReg/Transcr_Mod"/>
</dbReference>
<protein>
    <recommendedName>
        <fullName evidence="1">Heterokaryon incompatibility domain-containing protein</fullName>
    </recommendedName>
</protein>
<reference evidence="2" key="1">
    <citation type="submission" date="2023-07" db="EMBL/GenBank/DDBJ databases">
        <title>Black Yeasts Isolated from many extreme environments.</title>
        <authorList>
            <person name="Coleine C."/>
            <person name="Stajich J.E."/>
            <person name="Selbmann L."/>
        </authorList>
    </citation>
    <scope>NUCLEOTIDE SEQUENCE</scope>
    <source>
        <strain evidence="2">CCFEE 5485</strain>
    </source>
</reference>
<evidence type="ECO:0000313" key="2">
    <source>
        <dbReference type="EMBL" id="KAK3675650.1"/>
    </source>
</evidence>
<dbReference type="Pfam" id="PF06985">
    <property type="entry name" value="HET"/>
    <property type="match status" value="1"/>
</dbReference>
<proteinExistence type="predicted"/>
<evidence type="ECO:0000259" key="1">
    <source>
        <dbReference type="Pfam" id="PF06985"/>
    </source>
</evidence>
<comment type="caution">
    <text evidence="2">The sequence shown here is derived from an EMBL/GenBank/DDBJ whole genome shotgun (WGS) entry which is preliminary data.</text>
</comment>
<sequence>MDGPRPDSAIDLNINHPAYEPLHEDEIRILFLDPGSNEEQLSGRLEVVDLHHAPDFCALSYAWGDQVSTKGHLKLHDGRKLEDGHKPDDWEELPLMASLRDALHTMRRPDESLVIWVDAICIDQCDEPGMNVEKSKQVAIMADIYSKASEVRIWLGYLASPAPLVSTIVKLLHEHAKKYRECLAVLDVATEEELSEYYTDYQQGYTGNIRNPIMKTSEPDKMLAHFYAFRMSSLLHYMPRRLNWSLGIDKSPREECPVLKGFPISLDQGLSALESLWSSAWYGRYWVIQEVVKAKQAIFYADQCCFPYQDLVDAAEMHYKLADWTTLSEAEAWDLKDLAIHAQVQLGGKIDRLSRHSNACPVTELLDVIELPSLRGSMKKSHDRVYAVRALSRIIGKSDLLYPDYELDISELWRLFTISILQTRDFIETNPALVLAWPSTQWKERSPSLPSWVPDLEALTSESLTKASFYINFSVENCAGGQSQWQDITTAPDNDEVLIVRAALCFKVDRILPRSQRRSYAYGRYALSLEDFEEEIKVQTVPHYLHCYKFAKQYAIAYDCIEDEFGQLMAHGQDLRCRAGSLLTSECAKAMIEPYMKRAVRVNKDLAGVKVDIDRMTKDLMPFLEPDLPYHFIDSTRLLATTTDGWIGWVPAHAQPDDYIYVLEGAPFPFVLRYHEDGHYKLIGDAWVQATQDADVWPTDEKHPFRARETLSLKKAQTLYTFVK</sequence>
<dbReference type="PANTHER" id="PTHR24148:SF64">
    <property type="entry name" value="HETEROKARYON INCOMPATIBILITY DOMAIN-CONTAINING PROTEIN"/>
    <property type="match status" value="1"/>
</dbReference>
<gene>
    <name evidence="2" type="ORF">LTR78_004291</name>
</gene>
<name>A0AAE0WPT0_9PEZI</name>
<dbReference type="Pfam" id="PF26639">
    <property type="entry name" value="Het-6_barrel"/>
    <property type="match status" value="1"/>
</dbReference>
<dbReference type="AlphaFoldDB" id="A0AAE0WPT0"/>
<accession>A0AAE0WPT0</accession>